<dbReference type="AlphaFoldDB" id="A0A1S8YQ60"/>
<evidence type="ECO:0000313" key="2">
    <source>
        <dbReference type="Proteomes" id="UP000190667"/>
    </source>
</evidence>
<name>A0A1S8YQ60_9GAMM</name>
<organism evidence="1 2">
    <name type="scientific">Izhakiella australiensis</name>
    <dbReference type="NCBI Taxonomy" id="1926881"/>
    <lineage>
        <taxon>Bacteria</taxon>
        <taxon>Pseudomonadati</taxon>
        <taxon>Pseudomonadota</taxon>
        <taxon>Gammaproteobacteria</taxon>
        <taxon>Enterobacterales</taxon>
        <taxon>Erwiniaceae</taxon>
        <taxon>Izhakiella</taxon>
    </lineage>
</organism>
<dbReference type="Proteomes" id="UP000190667">
    <property type="component" value="Unassembled WGS sequence"/>
</dbReference>
<reference evidence="1 2" key="1">
    <citation type="submission" date="2016-12" db="EMBL/GenBank/DDBJ databases">
        <title>Izhakiella australiana sp. nov. of genus Izhakiella isolated from Australian desert.</title>
        <authorList>
            <person name="Ji M."/>
        </authorList>
    </citation>
    <scope>NUCLEOTIDE SEQUENCE [LARGE SCALE GENOMIC DNA]</scope>
    <source>
        <strain evidence="1 2">D4N98</strain>
    </source>
</reference>
<evidence type="ECO:0008006" key="3">
    <source>
        <dbReference type="Google" id="ProtNLM"/>
    </source>
</evidence>
<comment type="caution">
    <text evidence="1">The sequence shown here is derived from an EMBL/GenBank/DDBJ whole genome shotgun (WGS) entry which is preliminary data.</text>
</comment>
<dbReference type="STRING" id="1926881.BTJ39_06140"/>
<keyword evidence="2" id="KW-1185">Reference proteome</keyword>
<sequence>MKYPKGSIVKHKSGDITGEVVNTFEQGEKSCGYYIKWDDGSHSYHAEQELNWADANRPMFHPQQ</sequence>
<protein>
    <recommendedName>
        <fullName evidence="3">DUF1918 domain-containing protein</fullName>
    </recommendedName>
</protein>
<accession>A0A1S8YQ60</accession>
<gene>
    <name evidence="1" type="ORF">BTJ39_06140</name>
</gene>
<proteinExistence type="predicted"/>
<evidence type="ECO:0000313" key="1">
    <source>
        <dbReference type="EMBL" id="OON40962.1"/>
    </source>
</evidence>
<dbReference type="EMBL" id="MRUL01000003">
    <property type="protein sequence ID" value="OON40962.1"/>
    <property type="molecule type" value="Genomic_DNA"/>
</dbReference>